<dbReference type="InterPro" id="IPR014001">
    <property type="entry name" value="Helicase_ATP-bd"/>
</dbReference>
<evidence type="ECO:0000256" key="3">
    <source>
        <dbReference type="ARBA" id="ARBA00022741"/>
    </source>
</evidence>
<dbReference type="InterPro" id="IPR012340">
    <property type="entry name" value="NA-bd_OB-fold"/>
</dbReference>
<keyword evidence="9 15" id="KW-0233">DNA recombination</keyword>
<reference evidence="18 19" key="1">
    <citation type="submission" date="2009-01" db="EMBL/GenBank/DDBJ databases">
        <authorList>
            <person name="Fulton L."/>
            <person name="Clifton S."/>
            <person name="Chinwalla A.T."/>
            <person name="Mitreva M."/>
            <person name="Sodergren E."/>
            <person name="Weinstock G."/>
            <person name="Clifton S."/>
            <person name="Dooling D.J."/>
            <person name="Fulton B."/>
            <person name="Minx P."/>
            <person name="Pepin K.H."/>
            <person name="Johnson M."/>
            <person name="Bhonagiri V."/>
            <person name="Nash W.E."/>
            <person name="Mardis E.R."/>
            <person name="Wilson R.K."/>
        </authorList>
    </citation>
    <scope>NUCLEOTIDE SEQUENCE [LARGE SCALE GENOMIC DNA]</scope>
    <source>
        <strain evidence="18 19">NRL30031/H210</strain>
    </source>
</reference>
<comment type="catalytic activity">
    <reaction evidence="12 15">
        <text>Couples ATP hydrolysis with the unwinding of duplex DNA by translocating in the 3'-5' direction.</text>
        <dbReference type="EC" id="5.6.2.4"/>
    </reaction>
</comment>
<dbReference type="PROSITE" id="PS51194">
    <property type="entry name" value="HELICASE_CTER"/>
    <property type="match status" value="1"/>
</dbReference>
<dbReference type="SMART" id="SM00490">
    <property type="entry name" value="HELICc"/>
    <property type="match status" value="1"/>
</dbReference>
<dbReference type="GO" id="GO:0003677">
    <property type="term" value="F:DNA binding"/>
    <property type="evidence" value="ECO:0007669"/>
    <property type="project" value="UniProtKB-KW"/>
</dbReference>
<evidence type="ECO:0000313" key="18">
    <source>
        <dbReference type="EMBL" id="EEG33322.1"/>
    </source>
</evidence>
<keyword evidence="10 15" id="KW-0234">DNA repair</keyword>
<dbReference type="InterPro" id="IPR027417">
    <property type="entry name" value="P-loop_NTPase"/>
</dbReference>
<keyword evidence="5 15" id="KW-0378">Hydrolase</keyword>
<evidence type="ECO:0000256" key="14">
    <source>
        <dbReference type="ARBA" id="ARBA00048988"/>
    </source>
</evidence>
<keyword evidence="4 15" id="KW-0227">DNA damage</keyword>
<dbReference type="PANTHER" id="PTHR47964:SF1">
    <property type="entry name" value="ATP-DEPENDENT DNA HELICASE HOMOLOG RECG, CHLOROPLASTIC"/>
    <property type="match status" value="1"/>
</dbReference>
<dbReference type="Gene3D" id="2.40.50.140">
    <property type="entry name" value="Nucleic acid-binding proteins"/>
    <property type="match status" value="1"/>
</dbReference>
<keyword evidence="7 15" id="KW-0067">ATP-binding</keyword>
<dbReference type="InterPro" id="IPR011545">
    <property type="entry name" value="DEAD/DEAH_box_helicase_dom"/>
</dbReference>
<dbReference type="Gene3D" id="3.40.50.300">
    <property type="entry name" value="P-loop containing nucleotide triphosphate hydrolases"/>
    <property type="match status" value="2"/>
</dbReference>
<dbReference type="SMART" id="SM00487">
    <property type="entry name" value="DEXDc"/>
    <property type="match status" value="1"/>
</dbReference>
<dbReference type="NCBIfam" id="NF008165">
    <property type="entry name" value="PRK10917.1-3"/>
    <property type="match status" value="1"/>
</dbReference>
<evidence type="ECO:0000256" key="4">
    <source>
        <dbReference type="ARBA" id="ARBA00022763"/>
    </source>
</evidence>
<dbReference type="GO" id="GO:0043138">
    <property type="term" value="F:3'-5' DNA helicase activity"/>
    <property type="evidence" value="ECO:0007669"/>
    <property type="project" value="UniProtKB-EC"/>
</dbReference>
<dbReference type="NCBIfam" id="NF008168">
    <property type="entry name" value="PRK10917.2-2"/>
    <property type="match status" value="1"/>
</dbReference>
<evidence type="ECO:0000256" key="2">
    <source>
        <dbReference type="ARBA" id="ARBA00017846"/>
    </source>
</evidence>
<dbReference type="GO" id="GO:0006281">
    <property type="term" value="P:DNA repair"/>
    <property type="evidence" value="ECO:0007669"/>
    <property type="project" value="UniProtKB-UniRule"/>
</dbReference>
<dbReference type="NCBIfam" id="TIGR00643">
    <property type="entry name" value="recG"/>
    <property type="match status" value="1"/>
</dbReference>
<evidence type="ECO:0000256" key="8">
    <source>
        <dbReference type="ARBA" id="ARBA00023125"/>
    </source>
</evidence>
<dbReference type="InterPro" id="IPR047112">
    <property type="entry name" value="RecG/Mfd"/>
</dbReference>
<feature type="domain" description="Helicase ATP-binding" evidence="16">
    <location>
        <begin position="325"/>
        <end position="486"/>
    </location>
</feature>
<evidence type="ECO:0000256" key="6">
    <source>
        <dbReference type="ARBA" id="ARBA00022806"/>
    </source>
</evidence>
<dbReference type="EMBL" id="ACEN01000072">
    <property type="protein sequence ID" value="EEG33322.1"/>
    <property type="molecule type" value="Genomic_DNA"/>
</dbReference>
<dbReference type="Pfam" id="PF17191">
    <property type="entry name" value="RecG_wedge"/>
    <property type="match status" value="1"/>
</dbReference>
<evidence type="ECO:0000313" key="19">
    <source>
        <dbReference type="Proteomes" id="UP000004457"/>
    </source>
</evidence>
<organism evidence="18 19">
    <name type="scientific">Neisseria flavescens NRL30031/H210</name>
    <dbReference type="NCBI Taxonomy" id="546264"/>
    <lineage>
        <taxon>Bacteria</taxon>
        <taxon>Pseudomonadati</taxon>
        <taxon>Pseudomonadota</taxon>
        <taxon>Betaproteobacteria</taxon>
        <taxon>Neisseriales</taxon>
        <taxon>Neisseriaceae</taxon>
        <taxon>Neisseria</taxon>
    </lineage>
</organism>
<evidence type="ECO:0000256" key="13">
    <source>
        <dbReference type="ARBA" id="ARBA00034808"/>
    </source>
</evidence>
<dbReference type="PROSITE" id="PS51192">
    <property type="entry name" value="HELICASE_ATP_BIND_1"/>
    <property type="match status" value="1"/>
</dbReference>
<comment type="function">
    <text evidence="15">Plays a critical role in recombination and DNA repair. Helps process Holliday junction intermediates to mature products by catalyzing branch migration. Has replication fork regression activity, unwinds stalled or blocked replication forks to make a HJ that can be resolved. Has a DNA unwinding activity characteristic of a DNA helicase with 3'-5' polarity.</text>
</comment>
<evidence type="ECO:0000256" key="9">
    <source>
        <dbReference type="ARBA" id="ARBA00023172"/>
    </source>
</evidence>
<dbReference type="EC" id="5.6.2.4" evidence="13 15"/>
<dbReference type="SUPFAM" id="SSF52540">
    <property type="entry name" value="P-loop containing nucleoside triphosphate hydrolases"/>
    <property type="match status" value="2"/>
</dbReference>
<keyword evidence="19" id="KW-1185">Reference proteome</keyword>
<evidence type="ECO:0000256" key="5">
    <source>
        <dbReference type="ARBA" id="ARBA00022801"/>
    </source>
</evidence>
<gene>
    <name evidence="18" type="primary">recG</name>
    <name evidence="18" type="ORF">NEIFLAOT_01598</name>
</gene>
<evidence type="ECO:0000256" key="7">
    <source>
        <dbReference type="ARBA" id="ARBA00022840"/>
    </source>
</evidence>
<dbReference type="GO" id="GO:0016887">
    <property type="term" value="F:ATP hydrolysis activity"/>
    <property type="evidence" value="ECO:0007669"/>
    <property type="project" value="RHEA"/>
</dbReference>
<keyword evidence="11" id="KW-0413">Isomerase</keyword>
<dbReference type="CDD" id="cd17992">
    <property type="entry name" value="DEXHc_RecG"/>
    <property type="match status" value="1"/>
</dbReference>
<sequence>TMAEVDSIAGVFSNINLFQVFSFEGRLKHCVQTAFLFSDKIQQTLNQLPFKMTPETQKQLKITDVSAKKLEKLNLHTAWDLVLHLPLRYEDETHIMPIKDAPIGVPCQVEGEVIHQEVTFKPRKQLIVQIADGSGSVLFLRFIHFYASNQKQMAIGKRIRAVGEIKHGFHGDEMIHPKIRDAESSGLAESLTPIYPTVNGLNQPTLRRIIQTALDVTPLHDTLPDALLGRLKLPHLAESLRLLHSPPPSFTIHQLSDGTLPAWQRLKFDELLAQQLSMRLARQKRVSGSATALGGDGTLTQALRHALPFALTDAQERVVSEICRDMAQTHPMHRLLQGDVGSGKTIVAALSALTAIESGAQVAVMAPTEILAEQHFIKFKQWLEPLGLEVVWLSGSQRKKAKDEAKTKLADGTVKIAVGTHALFSDDVEFQNLGLVIVDEQHRFGVAQRLALKNKGRDVHQLMMSATPIPRTLAMSFFADLDVSVIDELPPGRTPIKTRLVNNVRRAEVEGFVLNICRKGQQAYWVCPLIEESETLQLQTATETLEQLQAALPELNIGLVHGRMKAAEKAEVMAEFAAGCLNVLVATTVIEVGVDVPNAALMVIEHAERMGLAQLHQLRGRVGRGAAESVCVLLFAEPLSELAKARLKVIYEHTDGFEIARQDLNIRGPGEFLGARQSGVPMLRFANLEEDLHLLEQAREIAPLLIEQNPEIVEAHLARWLSSREGYLGV</sequence>
<evidence type="ECO:0000256" key="11">
    <source>
        <dbReference type="ARBA" id="ARBA00023235"/>
    </source>
</evidence>
<keyword evidence="3 15" id="KW-0547">Nucleotide-binding</keyword>
<dbReference type="GO" id="GO:0005524">
    <property type="term" value="F:ATP binding"/>
    <property type="evidence" value="ECO:0007669"/>
    <property type="project" value="UniProtKB-KW"/>
</dbReference>
<dbReference type="Proteomes" id="UP000004457">
    <property type="component" value="Unassembled WGS sequence"/>
</dbReference>
<accession>C0ENR1</accession>
<dbReference type="SUPFAM" id="SSF50249">
    <property type="entry name" value="Nucleic acid-binding proteins"/>
    <property type="match status" value="1"/>
</dbReference>
<keyword evidence="8" id="KW-0238">DNA-binding</keyword>
<feature type="domain" description="Helicase C-terminal" evidence="17">
    <location>
        <begin position="508"/>
        <end position="665"/>
    </location>
</feature>
<dbReference type="InterPro" id="IPR004609">
    <property type="entry name" value="ATP-dep_DNA_helicase_RecG"/>
</dbReference>
<feature type="non-terminal residue" evidence="18">
    <location>
        <position position="1"/>
    </location>
</feature>
<dbReference type="InterPro" id="IPR045562">
    <property type="entry name" value="RecG_dom3_C"/>
</dbReference>
<dbReference type="Pfam" id="PF00271">
    <property type="entry name" value="Helicase_C"/>
    <property type="match status" value="1"/>
</dbReference>
<protein>
    <recommendedName>
        <fullName evidence="2 15">ATP-dependent DNA helicase RecG</fullName>
        <ecNumber evidence="13 15">5.6.2.4</ecNumber>
    </recommendedName>
</protein>
<evidence type="ECO:0000256" key="15">
    <source>
        <dbReference type="RuleBase" id="RU363016"/>
    </source>
</evidence>
<proteinExistence type="inferred from homology"/>
<dbReference type="eggNOG" id="COG1200">
    <property type="taxonomic scope" value="Bacteria"/>
</dbReference>
<comment type="similarity">
    <text evidence="1 15">Belongs to the helicase family. RecG subfamily.</text>
</comment>
<dbReference type="PANTHER" id="PTHR47964">
    <property type="entry name" value="ATP-DEPENDENT DNA HELICASE HOMOLOG RECG, CHLOROPLASTIC"/>
    <property type="match status" value="1"/>
</dbReference>
<comment type="catalytic activity">
    <reaction evidence="14 15">
        <text>ATP + H2O = ADP + phosphate + H(+)</text>
        <dbReference type="Rhea" id="RHEA:13065"/>
        <dbReference type="ChEBI" id="CHEBI:15377"/>
        <dbReference type="ChEBI" id="CHEBI:15378"/>
        <dbReference type="ChEBI" id="CHEBI:30616"/>
        <dbReference type="ChEBI" id="CHEBI:43474"/>
        <dbReference type="ChEBI" id="CHEBI:456216"/>
        <dbReference type="EC" id="5.6.2.4"/>
    </reaction>
</comment>
<evidence type="ECO:0000259" key="16">
    <source>
        <dbReference type="PROSITE" id="PS51192"/>
    </source>
</evidence>
<dbReference type="InterPro" id="IPR033454">
    <property type="entry name" value="RecG_wedge"/>
</dbReference>
<dbReference type="CDD" id="cd04488">
    <property type="entry name" value="RecG_wedge_OBF"/>
    <property type="match status" value="1"/>
</dbReference>
<evidence type="ECO:0000256" key="1">
    <source>
        <dbReference type="ARBA" id="ARBA00007504"/>
    </source>
</evidence>
<dbReference type="GO" id="GO:0006310">
    <property type="term" value="P:DNA recombination"/>
    <property type="evidence" value="ECO:0007669"/>
    <property type="project" value="UniProtKB-UniRule"/>
</dbReference>
<comment type="caution">
    <text evidence="18">The sequence shown here is derived from an EMBL/GenBank/DDBJ whole genome shotgun (WGS) entry which is preliminary data.</text>
</comment>
<keyword evidence="6 15" id="KW-0347">Helicase</keyword>
<dbReference type="AlphaFoldDB" id="C0ENR1"/>
<dbReference type="FunFam" id="3.40.50.300:FF:000391">
    <property type="entry name" value="ATP-dependent DNA helicase RecG"/>
    <property type="match status" value="1"/>
</dbReference>
<dbReference type="Pfam" id="PF19833">
    <property type="entry name" value="RecG_dom3_C"/>
    <property type="match status" value="1"/>
</dbReference>
<evidence type="ECO:0000256" key="12">
    <source>
        <dbReference type="ARBA" id="ARBA00034617"/>
    </source>
</evidence>
<dbReference type="NCBIfam" id="NF008163">
    <property type="entry name" value="PRK10917.1-1"/>
    <property type="match status" value="1"/>
</dbReference>
<dbReference type="NCBIfam" id="NF008166">
    <property type="entry name" value="PRK10917.1-4"/>
    <property type="match status" value="1"/>
</dbReference>
<dbReference type="InterPro" id="IPR001650">
    <property type="entry name" value="Helicase_C-like"/>
</dbReference>
<name>C0ENR1_NEIFL</name>
<dbReference type="Pfam" id="PF00270">
    <property type="entry name" value="DEAD"/>
    <property type="match status" value="1"/>
</dbReference>
<evidence type="ECO:0000259" key="17">
    <source>
        <dbReference type="PROSITE" id="PS51194"/>
    </source>
</evidence>
<evidence type="ECO:0000256" key="10">
    <source>
        <dbReference type="ARBA" id="ARBA00023204"/>
    </source>
</evidence>